<feature type="compositionally biased region" description="Acidic residues" evidence="1">
    <location>
        <begin position="35"/>
        <end position="53"/>
    </location>
</feature>
<keyword evidence="4" id="KW-1185">Reference proteome</keyword>
<dbReference type="Proteomes" id="UP001596116">
    <property type="component" value="Unassembled WGS sequence"/>
</dbReference>
<evidence type="ECO:0000313" key="4">
    <source>
        <dbReference type="Proteomes" id="UP001596116"/>
    </source>
</evidence>
<reference evidence="3 4" key="1">
    <citation type="submission" date="2024-09" db="EMBL/GenBank/DDBJ databases">
        <authorList>
            <person name="Zhang Z.-H."/>
        </authorList>
    </citation>
    <scope>NUCLEOTIDE SEQUENCE [LARGE SCALE GENOMIC DNA]</scope>
    <source>
        <strain evidence="3 4">HHTR114</strain>
    </source>
</reference>
<feature type="signal peptide" evidence="2">
    <location>
        <begin position="1"/>
        <end position="19"/>
    </location>
</feature>
<evidence type="ECO:0000256" key="1">
    <source>
        <dbReference type="SAM" id="MobiDB-lite"/>
    </source>
</evidence>
<protein>
    <recommendedName>
        <fullName evidence="5">DNA primase</fullName>
    </recommendedName>
</protein>
<proteinExistence type="predicted"/>
<feature type="region of interest" description="Disordered" evidence="1">
    <location>
        <begin position="35"/>
        <end position="68"/>
    </location>
</feature>
<feature type="chain" id="PRO_5046675001" description="DNA primase" evidence="2">
    <location>
        <begin position="20"/>
        <end position="68"/>
    </location>
</feature>
<sequence length="68" mass="7015">MKKLAGLMALMMMSTSLSGCLLGAAAGAGAIGYDEATENDGEFDPLEEAYDGDPETRGPADAVDDDRD</sequence>
<keyword evidence="2" id="KW-0732">Signal</keyword>
<evidence type="ECO:0000313" key="3">
    <source>
        <dbReference type="EMBL" id="MFC6034695.1"/>
    </source>
</evidence>
<organism evidence="3 4">
    <name type="scientific">Hyphococcus aureus</name>
    <dbReference type="NCBI Taxonomy" id="2666033"/>
    <lineage>
        <taxon>Bacteria</taxon>
        <taxon>Pseudomonadati</taxon>
        <taxon>Pseudomonadota</taxon>
        <taxon>Alphaproteobacteria</taxon>
        <taxon>Parvularculales</taxon>
        <taxon>Parvularculaceae</taxon>
        <taxon>Hyphococcus</taxon>
    </lineage>
</organism>
<accession>A0ABW1KTQ7</accession>
<dbReference type="PROSITE" id="PS51257">
    <property type="entry name" value="PROKAR_LIPOPROTEIN"/>
    <property type="match status" value="1"/>
</dbReference>
<dbReference type="RefSeq" id="WP_379879964.1">
    <property type="nucleotide sequence ID" value="NZ_JBHPON010000001.1"/>
</dbReference>
<name>A0ABW1KTQ7_9PROT</name>
<evidence type="ECO:0000256" key="2">
    <source>
        <dbReference type="SAM" id="SignalP"/>
    </source>
</evidence>
<dbReference type="EMBL" id="JBHPON010000001">
    <property type="protein sequence ID" value="MFC6034695.1"/>
    <property type="molecule type" value="Genomic_DNA"/>
</dbReference>
<comment type="caution">
    <text evidence="3">The sequence shown here is derived from an EMBL/GenBank/DDBJ whole genome shotgun (WGS) entry which is preliminary data.</text>
</comment>
<evidence type="ECO:0008006" key="5">
    <source>
        <dbReference type="Google" id="ProtNLM"/>
    </source>
</evidence>
<gene>
    <name evidence="3" type="ORF">ACFMB1_04020</name>
</gene>